<comment type="function">
    <text evidence="28">Involved in aphid transmission, cell-to-cell and systemis movement, encapsidation of the viral RNA and in the regulation of viral RNA amplification.</text>
</comment>
<keyword evidence="14" id="KW-1048">Host nucleus</keyword>
<reference evidence="41" key="1">
    <citation type="journal article" date="2020" name="Arch. Virol.">
        <title>Identification and full genomic sequence of nerine yellow stripe virus.</title>
        <authorList>
            <person name="Beddoe N."/>
            <person name="Adams I.P."/>
            <person name="McGreig S."/>
            <person name="Forsyth A."/>
        </authorList>
    </citation>
    <scope>NUCLEOTIDE SEQUENCE</scope>
    <source>
        <strain evidence="41">63</strain>
    </source>
</reference>
<dbReference type="InterPro" id="IPR007094">
    <property type="entry name" value="RNA-dir_pol_PSvirus"/>
</dbReference>
<feature type="domain" description="Peptidase C4" evidence="38">
    <location>
        <begin position="2272"/>
        <end position="2490"/>
    </location>
</feature>
<evidence type="ECO:0000256" key="5">
    <source>
        <dbReference type="ARBA" id="ARBA00006064"/>
    </source>
</evidence>
<evidence type="ECO:0000256" key="3">
    <source>
        <dbReference type="ARBA" id="ARBA00004147"/>
    </source>
</evidence>
<evidence type="ECO:0000256" key="25">
    <source>
        <dbReference type="ARBA" id="ARBA00022844"/>
    </source>
</evidence>
<evidence type="ECO:0000259" key="38">
    <source>
        <dbReference type="PROSITE" id="PS51436"/>
    </source>
</evidence>
<dbReference type="InterPro" id="IPR001592">
    <property type="entry name" value="Poty_coat"/>
</dbReference>
<evidence type="ECO:0000256" key="23">
    <source>
        <dbReference type="ARBA" id="ARBA00022807"/>
    </source>
</evidence>
<dbReference type="PROSITE" id="PS51192">
    <property type="entry name" value="HELICASE_ATP_BIND_1"/>
    <property type="match status" value="1"/>
</dbReference>
<evidence type="ECO:0000256" key="6">
    <source>
        <dbReference type="ARBA" id="ARBA00020107"/>
    </source>
</evidence>
<comment type="function">
    <text evidence="29">Has helicase activity. It may be involved in replication.</text>
</comment>
<dbReference type="GO" id="GO:0052170">
    <property type="term" value="P:symbiont-mediated suppression of host innate immune response"/>
    <property type="evidence" value="ECO:0007669"/>
    <property type="project" value="UniProtKB-KW"/>
</dbReference>
<evidence type="ECO:0000313" key="41">
    <source>
        <dbReference type="EMBL" id="QOD42425.1"/>
    </source>
</evidence>
<evidence type="ECO:0000259" key="40">
    <source>
        <dbReference type="PROSITE" id="PS51871"/>
    </source>
</evidence>
<dbReference type="InterPro" id="IPR002540">
    <property type="entry name" value="Pept_S30_P1_potyvir"/>
</dbReference>
<dbReference type="PROSITE" id="PS51194">
    <property type="entry name" value="HELICASE_CTER"/>
    <property type="match status" value="1"/>
</dbReference>
<dbReference type="InterPro" id="IPR013648">
    <property type="entry name" value="PP_Potyviridae"/>
</dbReference>
<dbReference type="InterPro" id="IPR043128">
    <property type="entry name" value="Rev_trsase/Diguanyl_cyclase"/>
</dbReference>
<feature type="active site" description="For helper component proteinase activity" evidence="32">
    <location>
        <position position="812"/>
    </location>
</feature>
<evidence type="ECO:0000256" key="10">
    <source>
        <dbReference type="ARBA" id="ARBA00022497"/>
    </source>
</evidence>
<evidence type="ECO:0000256" key="13">
    <source>
        <dbReference type="ARBA" id="ARBA00022561"/>
    </source>
</evidence>
<dbReference type="PANTHER" id="PTHR43519">
    <property type="entry name" value="ATP-DEPENDENT RNA HELICASE HRPB"/>
    <property type="match status" value="1"/>
</dbReference>
<evidence type="ECO:0000256" key="31">
    <source>
        <dbReference type="ARBA" id="ARBA00045403"/>
    </source>
</evidence>
<evidence type="ECO:0000256" key="14">
    <source>
        <dbReference type="ARBA" id="ARBA00022562"/>
    </source>
</evidence>
<sequence length="3294" mass="376337">MSNPHLRVLAAKRRGIEFDLEDEVYWCPRCGEVFNGLQEVDEEHRHGCKVVLPTLADYLPQTYHTPIPDDLDLSEFMETKEEEVEVKTPEIKPEVWNFTISASGEFAFHQVDAPAPIKEWTLPEGVVLPATPIDPRGTYGRIEKPEEKPAPQNFKRVVRKTQISKTEPKKNHCQEQVVKKVVPYKQVWRKKQEKENLTVENMFTNCDEVVITQNQQKAWDLEPNVFQTMCKYISFTKDGVRVVKKGWERFKPLLGKFVYMYTRRMKGKVHSQIKDEAFLKEGLQVVTSILTVDQPVRQMDEMPKYVWGPTPKQPRKPKKIQKPVKCEVDKLIQQLAKLVAKSSVALEIVGNKRSHTTKLRGVRLNSQARLKVETRHCRGKYLPRDLIMDKNEKETMDVIGHLYSNCKHIESYDVAKGMSGYVLSTRETINAYHYIPSSYFIVRGRYGGNLVDSRIKMPYEKIIQMEHYSNTAQKFWEGFSGTFMENRKRKSHECQTFLDVKRCGEVAALLTIIYAQCGKITCKDCVHEITEATNSEYVHRVNDEIMRLRPVINEKYREFEHVIRFLDMSQSLCHNYMCLNYESFAEIQRLIGDRKDAPFSHILAINEGLIRMPTMEDSGTSDLTDHLLQIARWHKNRTEHIQEGKLESFRNKISAKAHVNSVLLCDNQLDKNGNFVWGLRGRAAGRFFKNYFEVVNTAGDYSQYKQRALPNGTRQLAIGHLVMPTDLAQLRKQLKGIQVEQPAVSMSCTSKLSGQFVYPCCCVTFDNGAAVESDFKAPTKHHLVLGNTGDAKYVDLPQGKEHDMFIPKNGYCHILIFLAMLVNVGEDSAKEFTKLVRDIVMPKLGLWPKMVDVATACHFVSVIYPDTRSAELPRILVDHAHKAFHVIDSYGSISTGYHILKANTISQLISFASDELQSEMKEYIVGGIVDSPNYEVGESSSVSQLQRNVALKKRVFTAKDDVKSDDFDDSSSRGNQSYKFSVDITWKHLKLLIRGIHRPNMMKQILEDEPYLLLLSLLSPNILKALYGSGSLTVAMKKWVQVDINLAYMMTLLDDMAKQVLLSDNFFEQMCILERGTQSVFDKLSNKRALCHSYGVAFSTLSLMLNRIATNKDLEDAGFYAGDSRMAQFMEKNYMEELAISWSELSLLGKLRATWFSFERKRFGANLAEKHAKNRGDFQTIWSFYITQSFVVLYIACTIIRQRFMSGSRSLMIKCRQSLLNLPVYMFQNLMPFFIKHLSTIVVLSVLISFITSLVSLVKEYKQYKIIVAQQEYHKLEKRLWKYFDSEMETPRSCVVGKNNKTHRNIVDNMPSDLRKHYESEWLGTEVQYQHKVPEERKLEQIIAIMALAAMMFSPGRSDCVFKLLSKVKTIFSTVEDNVVHQSLDTVNDIIEAKQETIDFELESNTQYVESPFDATFEKWWENQLHCSNTIPHYRTGGFFMEFKRDWASKFCSDIVDSVETEFLIRGQVGSGKSTNIPYYLSNKGRVLVIEPTRPLAENVSAQLRQNPFFASPSLFMRNVHVGGSSQIDVMTSGFALHSLANRRENIVNYAYIMFDECHVLDSSAMAFYCLLKEVQYQGKILKVSATPPGRECEFKTQFPVEIKIESSVTFQQFVSAQGSGANMDMIKEGDNILIYVASYNDVDQLSKLLHERNFIVTKVDGRTMKGGKTEIITRGTSERKHFIVATNIIENGVTLDIDVVVDFGIKVMAELDSDLRKMSYQKVSISYGERIQRLGRVGRHKKGVALRIGHTEMGLMDIPVSVATDAAFLSFAYSLPVMTHNVSTSLLGRCTKRQALTALQFELPSFAIVPMVAPNGMMHPEIHEHLKPYKLRTSKIELHEFAFQVGHASQWFSAYEYSKMGVNTNCELSTKMPFYTRDIPDKLYERLWQVVAQIKQSGQRVRLSTHNASKIAYTLRTDPAAIQTTVAFIDELLKEEALKQSYMQALSLQSATSSNFSLYSLVNAVKARYAVDHTSSNIEKLQRRKSKLLEFENLTKTGQYDEAIRDYPEMETVYHQTKQGVSEAIGLKGRWNESLVTRDLTVCGIVLAGGIWMAYEHFSSKVKEDVSFEAKRKMSKGQRATYDANRNKRMALYNEVVDSLPQERSDFGLEGDFDDLFKSYGRKKGKANRDGEEYVKSRKFYHIYGFDPSDYKIVRFVDPLTGATIDKHPLADISDVQEYFSKVRLQQLADDILESQHLSLNTTIHAYFLRGATKTALKVDLTPHDPMRVCNNNASVAGFKDKERVLRQTGSGKEIPYESVPSLINQVHHESKSIHRGVRDYNPIATMICHLTNDSEGIRSELYGIGFGSYIITNRHLFRKNNGTLKVKTHHGEFTVVNTTQLLMAPVEETDIVLVRMPKDFPPMAQKLKFRAPKDEDRVSLVGSNFQTKSITSTVSESSSVKSILGCGFWQHWISTEDGQCGLPLVSLKDGAIVGIHSLSSTTSMKNFLAPFSDDFVEKYLVTQASVKWTKQWKYNADGVCWGPLNILENQPSGLFKTSKLISDLVAETVYEQNKTDGWLRNCVEGNLTPVAKCPGNLVVKHVVKGPCPLFQLYLTTNMEAEEFFRPMMGFYGKSRLNRQAFIKDFMKYSTPIQIGAVDINTYERSLANSITMIEKAGIQRCEFVTDTTAIFDSLNMKAAVGALYQGKKRDYFQNFSEDMRDQIILESCRRVYKGQMGVWNGSLKAEIRPIEKISLNKTRTFTAAPIDTLLGGKVCVDDFNNQFYDAHIQGPWTVGMTKFFCGWDKLYKALPENWVYCDADGSQFDSSLTPFLLNSVLRIRQHFMEDWGLGKKMLENYYTEIIYTPIATPDGSIIKKHKGNNSGQPSTVVDNTLMVVIAMQYSLLLNGIELEQQDSVCKYFANGDDLLIAIEPTYATRLYDSFECNFKQLGLNYDFSNRVLNKEELVFMSHKGVLVDDLYIPKLERERIVSILEWDKSSEPEQRLEAICASMIEAWGYKDLLHEIRKFYAWVLEQAPYSELARNGKAPYLAETALRHLYTNSETKNEEILNYIEAFQSDISFDEEMVDVIFQSQETINAGTELARAQQAQTPVTPSQDVNVGTSGQTALIQSKMFSKKLRVMKAKGKTTLNLEHLLHYKPIQEDLFNTKSSQQQFDNWHMKVQEAYDVDDKQMEILMNGLIVWCIENGTSSELKGTWRIDFGDQQVEYDIQPLIQHSQPTFRQIMRHFSKIAEAYIAMRNQEERYMPRYALQRGLTDISLARYGFDFFDTTAATPQRAREAVMQMKAAAVRGKETRLFSLDGNISVNTENTERHTVEDVTQDMHSLLGVRGIK</sequence>
<dbReference type="GO" id="GO:0004197">
    <property type="term" value="F:cysteine-type endopeptidase activity"/>
    <property type="evidence" value="ECO:0007669"/>
    <property type="project" value="InterPro"/>
</dbReference>
<dbReference type="PROSITE" id="PS50507">
    <property type="entry name" value="RDRP_SSRNA_POS"/>
    <property type="match status" value="1"/>
</dbReference>
<evidence type="ECO:0000256" key="8">
    <source>
        <dbReference type="ARBA" id="ARBA00022484"/>
    </source>
</evidence>
<evidence type="ECO:0000256" key="19">
    <source>
        <dbReference type="ARBA" id="ARBA00022695"/>
    </source>
</evidence>
<keyword evidence="19" id="KW-0548">Nucleotidyltransferase</keyword>
<dbReference type="InterPro" id="IPR043502">
    <property type="entry name" value="DNA/RNA_pol_sf"/>
</dbReference>
<dbReference type="InterPro" id="IPR009003">
    <property type="entry name" value="Peptidase_S1_PA"/>
</dbReference>
<evidence type="ECO:0000256" key="12">
    <source>
        <dbReference type="ARBA" id="ARBA00022553"/>
    </source>
</evidence>
<evidence type="ECO:0000256" key="27">
    <source>
        <dbReference type="ARBA" id="ARBA00023280"/>
    </source>
</evidence>
<evidence type="ECO:0000259" key="35">
    <source>
        <dbReference type="PROSITE" id="PS50507"/>
    </source>
</evidence>
<evidence type="ECO:0000259" key="37">
    <source>
        <dbReference type="PROSITE" id="PS51194"/>
    </source>
</evidence>
<evidence type="ECO:0000256" key="11">
    <source>
        <dbReference type="ARBA" id="ARBA00022520"/>
    </source>
</evidence>
<keyword evidence="20" id="KW-0547">Nucleotide-binding</keyword>
<evidence type="ECO:0000256" key="33">
    <source>
        <dbReference type="RuleBase" id="RU003351"/>
    </source>
</evidence>
<dbReference type="SUPFAM" id="SSF56672">
    <property type="entry name" value="DNA/RNA polymerases"/>
    <property type="match status" value="1"/>
</dbReference>
<keyword evidence="25" id="KW-0946">Virion</keyword>
<dbReference type="CDD" id="cd23175">
    <property type="entry name" value="ps-ssRNAv_Potyviridae_RdRp"/>
    <property type="match status" value="1"/>
</dbReference>
<keyword evidence="21" id="KW-0378">Hydrolase</keyword>
<feature type="domain" description="Peptidase S30" evidence="40">
    <location>
        <begin position="322"/>
        <end position="468"/>
    </location>
</feature>
<keyword evidence="16" id="KW-1090">Inhibition of host innate immune response by virus</keyword>
<dbReference type="InterPro" id="IPR001730">
    <property type="entry name" value="Potyv_NIa-pro_dom"/>
</dbReference>
<comment type="similarity">
    <text evidence="5 33">Belongs to the potyviridae genome polyprotein family.</text>
</comment>
<evidence type="ECO:0000256" key="21">
    <source>
        <dbReference type="ARBA" id="ARBA00022801"/>
    </source>
</evidence>
<keyword evidence="8" id="KW-0696">RNA-directed RNA polymerase</keyword>
<dbReference type="GO" id="GO:0003723">
    <property type="term" value="F:RNA binding"/>
    <property type="evidence" value="ECO:0007669"/>
    <property type="project" value="InterPro"/>
</dbReference>
<keyword evidence="7" id="KW-0941">Suppressor of RNA silencing</keyword>
<evidence type="ECO:0000256" key="17">
    <source>
        <dbReference type="ARBA" id="ARBA00022670"/>
    </source>
</evidence>
<dbReference type="GO" id="GO:0006508">
    <property type="term" value="P:proteolysis"/>
    <property type="evidence" value="ECO:0007669"/>
    <property type="project" value="UniProtKB-KW"/>
</dbReference>
<dbReference type="GO" id="GO:0006351">
    <property type="term" value="P:DNA-templated transcription"/>
    <property type="evidence" value="ECO:0007669"/>
    <property type="project" value="InterPro"/>
</dbReference>
<comment type="catalytic activity">
    <reaction evidence="2">
        <text>Hydrolyzes a Gly-|-Gly bond at its own C-terminus, commonly in the sequence -Tyr-Xaa-Val-Gly-|-Gly, in the processing of the potyviral polyprotein.</text>
        <dbReference type="EC" id="3.4.22.45"/>
    </reaction>
</comment>
<evidence type="ECO:0000256" key="16">
    <source>
        <dbReference type="ARBA" id="ARBA00022632"/>
    </source>
</evidence>
<keyword evidence="9" id="KW-1036">Host cytoplasmic vesicle</keyword>
<feature type="domain" description="Peptidase C6" evidence="39">
    <location>
        <begin position="804"/>
        <end position="926"/>
    </location>
</feature>
<dbReference type="Pfam" id="PF13608">
    <property type="entry name" value="Potyvirid-P3"/>
    <property type="match status" value="1"/>
</dbReference>
<dbReference type="GO" id="GO:0005198">
    <property type="term" value="F:structural molecule activity"/>
    <property type="evidence" value="ECO:0007669"/>
    <property type="project" value="InterPro"/>
</dbReference>
<dbReference type="Gene3D" id="2.40.10.10">
    <property type="entry name" value="Trypsin-like serine proteases"/>
    <property type="match status" value="2"/>
</dbReference>
<dbReference type="Pfam" id="PF00767">
    <property type="entry name" value="Poty_coat"/>
    <property type="match status" value="1"/>
</dbReference>
<dbReference type="GO" id="GO:0019029">
    <property type="term" value="C:helical viral capsid"/>
    <property type="evidence" value="ECO:0007669"/>
    <property type="project" value="UniProtKB-KW"/>
</dbReference>
<dbReference type="Gene3D" id="3.90.70.150">
    <property type="entry name" value="Helper component proteinase"/>
    <property type="match status" value="1"/>
</dbReference>
<dbReference type="PANTHER" id="PTHR43519:SF1">
    <property type="entry name" value="ATP-DEPENDENT RNA HELICASE HRPB"/>
    <property type="match status" value="1"/>
</dbReference>
<evidence type="ECO:0000256" key="26">
    <source>
        <dbReference type="ARBA" id="ARBA00022953"/>
    </source>
</evidence>
<dbReference type="GO" id="GO:0042025">
    <property type="term" value="C:host cell nucleus"/>
    <property type="evidence" value="ECO:0007669"/>
    <property type="project" value="UniProtKB-SubCell"/>
</dbReference>
<dbReference type="GO" id="GO:0003968">
    <property type="term" value="F:RNA-directed RNA polymerase activity"/>
    <property type="evidence" value="ECO:0007669"/>
    <property type="project" value="UniProtKB-KW"/>
</dbReference>
<dbReference type="Pfam" id="PF00863">
    <property type="entry name" value="Peptidase_C4"/>
    <property type="match status" value="1"/>
</dbReference>
<evidence type="ECO:0000256" key="34">
    <source>
        <dbReference type="SAM" id="Phobius"/>
    </source>
</evidence>
<feature type="transmembrane region" description="Helical" evidence="34">
    <location>
        <begin position="1241"/>
        <end position="1258"/>
    </location>
</feature>
<keyword evidence="12" id="KW-0597">Phosphoprotein</keyword>
<evidence type="ECO:0000256" key="28">
    <source>
        <dbReference type="ARBA" id="ARBA00029405"/>
    </source>
</evidence>
<dbReference type="Pfam" id="PF00680">
    <property type="entry name" value="RdRP_1"/>
    <property type="match status" value="1"/>
</dbReference>
<dbReference type="InterPro" id="IPR001650">
    <property type="entry name" value="Helicase_C-like"/>
</dbReference>
<dbReference type="GO" id="GO:0004386">
    <property type="term" value="F:helicase activity"/>
    <property type="evidence" value="ECO:0007669"/>
    <property type="project" value="UniProtKB-KW"/>
</dbReference>
<feature type="domain" description="Helicase C-terminal" evidence="37">
    <location>
        <begin position="1610"/>
        <end position="1784"/>
    </location>
</feature>
<dbReference type="Pfam" id="PF01577">
    <property type="entry name" value="Peptidase_S30"/>
    <property type="match status" value="1"/>
</dbReference>
<evidence type="ECO:0000256" key="15">
    <source>
        <dbReference type="ARBA" id="ARBA00022581"/>
    </source>
</evidence>
<evidence type="ECO:0000256" key="22">
    <source>
        <dbReference type="ARBA" id="ARBA00022806"/>
    </source>
</evidence>
<keyword evidence="10" id="KW-1139">Helical capsid protein</keyword>
<keyword evidence="34" id="KW-0472">Membrane</keyword>
<keyword evidence="26" id="KW-0693">Viral RNA replication</keyword>
<dbReference type="GO" id="GO:0039694">
    <property type="term" value="P:viral RNA genome replication"/>
    <property type="evidence" value="ECO:0007669"/>
    <property type="project" value="InterPro"/>
</dbReference>
<feature type="active site" description="For helper component proteinase activity" evidence="32">
    <location>
        <position position="885"/>
    </location>
</feature>
<comment type="subcellular location">
    <subcellularLocation>
        <location evidence="30">Host cytoplasmic vesicle</location>
    </subcellularLocation>
    <subcellularLocation>
        <location evidence="3">Host nucleus</location>
    </subcellularLocation>
    <subcellularLocation>
        <location evidence="4">Virion</location>
    </subcellularLocation>
</comment>
<dbReference type="Gene3D" id="3.40.50.300">
    <property type="entry name" value="P-loop containing nucleotide triphosphate hydrolases"/>
    <property type="match status" value="2"/>
</dbReference>
<dbReference type="PROSITE" id="PS51744">
    <property type="entry name" value="HC_PRO_CPD"/>
    <property type="match status" value="1"/>
</dbReference>
<dbReference type="InterPro" id="IPR042308">
    <property type="entry name" value="HC_PRO_CPD_sf"/>
</dbReference>
<dbReference type="Pfam" id="PF08440">
    <property type="entry name" value="Poty_PP"/>
    <property type="match status" value="1"/>
</dbReference>
<dbReference type="EMBL" id="MT396083">
    <property type="protein sequence ID" value="QOD42425.1"/>
    <property type="molecule type" value="Genomic_RNA"/>
</dbReference>
<dbReference type="Pfam" id="PF00271">
    <property type="entry name" value="Helicase_C"/>
    <property type="match status" value="1"/>
</dbReference>
<keyword evidence="18" id="KW-0808">Transferase</keyword>
<evidence type="ECO:0000256" key="4">
    <source>
        <dbReference type="ARBA" id="ARBA00004328"/>
    </source>
</evidence>
<keyword evidence="17" id="KW-0645">Protease</keyword>
<evidence type="ECO:0000256" key="18">
    <source>
        <dbReference type="ARBA" id="ARBA00022679"/>
    </source>
</evidence>
<dbReference type="InterPro" id="IPR001205">
    <property type="entry name" value="RNA-dir_pol_C"/>
</dbReference>
<dbReference type="InterPro" id="IPR043504">
    <property type="entry name" value="Peptidase_S1_PA_chymotrypsin"/>
</dbReference>
<feature type="transmembrane region" description="Helical" evidence="34">
    <location>
        <begin position="1180"/>
        <end position="1197"/>
    </location>
</feature>
<dbReference type="InterPro" id="IPR027417">
    <property type="entry name" value="P-loop_NTPase"/>
</dbReference>
<feature type="domain" description="Helicase ATP-binding" evidence="36">
    <location>
        <begin position="1454"/>
        <end position="1606"/>
    </location>
</feature>
<dbReference type="InterPro" id="IPR011545">
    <property type="entry name" value="DEAD/DEAH_box_helicase_dom"/>
</dbReference>
<evidence type="ECO:0000256" key="2">
    <source>
        <dbReference type="ARBA" id="ARBA00001848"/>
    </source>
</evidence>
<keyword evidence="34" id="KW-1133">Transmembrane helix</keyword>
<name>A0A866K458_9POTV</name>
<dbReference type="InterPro" id="IPR039560">
    <property type="entry name" value="Potyvirid-P3"/>
</dbReference>
<evidence type="ECO:0000256" key="32">
    <source>
        <dbReference type="PROSITE-ProRule" id="PRU01080"/>
    </source>
</evidence>
<dbReference type="SUPFAM" id="SSF50494">
    <property type="entry name" value="Trypsin-like serine proteases"/>
    <property type="match status" value="1"/>
</dbReference>
<dbReference type="InterPro" id="IPR014001">
    <property type="entry name" value="Helicase_ATP-bd"/>
</dbReference>
<dbReference type="PROSITE" id="PS51436">
    <property type="entry name" value="POTYVIRUS_NIA_PRO"/>
    <property type="match status" value="1"/>
</dbReference>
<evidence type="ECO:0000256" key="7">
    <source>
        <dbReference type="ARBA" id="ARBA00022463"/>
    </source>
</evidence>
<evidence type="ECO:0000259" key="39">
    <source>
        <dbReference type="PROSITE" id="PS51744"/>
    </source>
</evidence>
<keyword evidence="23" id="KW-0788">Thiol protease</keyword>
<organism evidence="41">
    <name type="scientific">Nerine yellow stripe virus</name>
    <dbReference type="NCBI Taxonomy" id="424679"/>
    <lineage>
        <taxon>Viruses</taxon>
        <taxon>Riboviria</taxon>
        <taxon>Orthornavirae</taxon>
        <taxon>Pisuviricota</taxon>
        <taxon>Stelpaviricetes</taxon>
        <taxon>Patatavirales</taxon>
        <taxon>Potyviridae</taxon>
        <taxon>Potyvirus</taxon>
        <taxon>Potyvirus nerinis</taxon>
    </lineage>
</organism>
<keyword evidence="11" id="KW-0191">Covalent protein-RNA linkage</keyword>
<keyword evidence="34" id="KW-0812">Transmembrane</keyword>
<keyword evidence="22" id="KW-0347">Helicase</keyword>
<evidence type="ECO:0000256" key="24">
    <source>
        <dbReference type="ARBA" id="ARBA00022840"/>
    </source>
</evidence>
<dbReference type="GO" id="GO:0044161">
    <property type="term" value="C:host cell cytoplasmic vesicle"/>
    <property type="evidence" value="ECO:0007669"/>
    <property type="project" value="UniProtKB-SubCell"/>
</dbReference>
<keyword evidence="15" id="KW-0945">Host-virus interaction</keyword>
<dbReference type="PROSITE" id="PS51871">
    <property type="entry name" value="PV_P1_PRO"/>
    <property type="match status" value="1"/>
</dbReference>
<dbReference type="InterPro" id="IPR031159">
    <property type="entry name" value="HC_PRO_CPD_dom"/>
</dbReference>
<dbReference type="GO" id="GO:0016818">
    <property type="term" value="F:hydrolase activity, acting on acid anhydrides, in phosphorus-containing anhydrides"/>
    <property type="evidence" value="ECO:0007669"/>
    <property type="project" value="InterPro"/>
</dbReference>
<dbReference type="InterPro" id="IPR001456">
    <property type="entry name" value="HC-pro"/>
</dbReference>
<evidence type="ECO:0000256" key="20">
    <source>
        <dbReference type="ARBA" id="ARBA00022741"/>
    </source>
</evidence>
<evidence type="ECO:0000256" key="29">
    <source>
        <dbReference type="ARBA" id="ARBA00029422"/>
    </source>
</evidence>
<accession>A0A866K458</accession>
<feature type="domain" description="RdRp catalytic" evidence="35">
    <location>
        <begin position="2756"/>
        <end position="2880"/>
    </location>
</feature>
<proteinExistence type="inferred from homology"/>
<comment type="function">
    <text evidence="31">Mediates the cap-independent, EIF4E-dependent translation of viral genomic RNAs. Binds to the cap-binding site of host EIF4E and thus interferes with the host EIF4E-dependent mRNA export and translation. VPg-RNA directly binds EIF4E and is a template for transcription. Also forms trimeric complexes with EIF4E-EIF4G, which are templates for translation.</text>
</comment>
<evidence type="ECO:0000256" key="1">
    <source>
        <dbReference type="ARBA" id="ARBA00000785"/>
    </source>
</evidence>
<comment type="catalytic activity">
    <reaction evidence="1">
        <text>Hydrolyzes glutaminyl bonds, and activity is further restricted by preferences for the amino acids in P6 - P1' that vary with the species of potyvirus, e.g. Glu-Xaa-Xaa-Tyr-Xaa-Gln-|-(Ser or Gly) for the enzyme from tobacco etch virus. The natural substrate is the viral polyprotein, but other proteins and oligopeptides containing the appropriate consensus sequence are also cleaved.</text>
        <dbReference type="EC" id="3.4.22.44"/>
    </reaction>
</comment>
<dbReference type="Pfam" id="PF00851">
    <property type="entry name" value="Peptidase_C6"/>
    <property type="match status" value="1"/>
</dbReference>
<keyword evidence="13" id="KW-0167">Capsid protein</keyword>
<evidence type="ECO:0000259" key="36">
    <source>
        <dbReference type="PROSITE" id="PS51192"/>
    </source>
</evidence>
<dbReference type="Pfam" id="PF00270">
    <property type="entry name" value="DEAD"/>
    <property type="match status" value="1"/>
</dbReference>
<dbReference type="SMART" id="SM00487">
    <property type="entry name" value="DEXDc"/>
    <property type="match status" value="1"/>
</dbReference>
<keyword evidence="27" id="KW-0899">Viral immunoevasion</keyword>
<evidence type="ECO:0000256" key="9">
    <source>
        <dbReference type="ARBA" id="ARBA00022488"/>
    </source>
</evidence>
<dbReference type="SMART" id="SM00490">
    <property type="entry name" value="HELICc"/>
    <property type="match status" value="1"/>
</dbReference>
<dbReference type="Gene3D" id="3.30.70.270">
    <property type="match status" value="1"/>
</dbReference>
<dbReference type="GO" id="GO:0005524">
    <property type="term" value="F:ATP binding"/>
    <property type="evidence" value="ECO:0007669"/>
    <property type="project" value="UniProtKB-KW"/>
</dbReference>
<keyword evidence="24" id="KW-0067">ATP-binding</keyword>
<protein>
    <recommendedName>
        <fullName evidence="6">Genome polyprotein</fullName>
    </recommendedName>
</protein>
<evidence type="ECO:0000256" key="30">
    <source>
        <dbReference type="ARBA" id="ARBA00034108"/>
    </source>
</evidence>
<dbReference type="PRINTS" id="PR00966">
    <property type="entry name" value="NIAPOTYPTASE"/>
</dbReference>
<dbReference type="SUPFAM" id="SSF52540">
    <property type="entry name" value="P-loop containing nucleoside triphosphate hydrolases"/>
    <property type="match status" value="2"/>
</dbReference>